<dbReference type="CDD" id="cd20716">
    <property type="entry name" value="cyt_P460_fam"/>
    <property type="match status" value="1"/>
</dbReference>
<dbReference type="AlphaFoldDB" id="A0A2S0N8P8"/>
<dbReference type="RefSeq" id="WP_106747641.1">
    <property type="nucleotide sequence ID" value="NZ_CP027668.1"/>
</dbReference>
<evidence type="ECO:0000313" key="4">
    <source>
        <dbReference type="Proteomes" id="UP000237889"/>
    </source>
</evidence>
<evidence type="ECO:0000256" key="1">
    <source>
        <dbReference type="SAM" id="SignalP"/>
    </source>
</evidence>
<evidence type="ECO:0000313" key="3">
    <source>
        <dbReference type="EMBL" id="AVO44311.1"/>
    </source>
</evidence>
<gene>
    <name evidence="3" type="ORF">C6569_04085</name>
</gene>
<proteinExistence type="predicted"/>
<sequence>MRRRFAAVLGAALLAGLAVPGFAQFAQTTRVAVPAGYATSFLLYDKVDKPDRKIIRFLYLSPNAAGLRDAGRPLPDGTVIVMEDHAAETDAAGNVVTGADGRLVPTARITAIAVMEKRHGWGDLVPEAIRNADWDYGAFDGAGQRRAVPTEACFACHKPHGARDYTFSTLTRPID</sequence>
<keyword evidence="1" id="KW-0732">Signal</keyword>
<organism evidence="3 4">
    <name type="scientific">Phreatobacter cathodiphilus</name>
    <dbReference type="NCBI Taxonomy" id="1868589"/>
    <lineage>
        <taxon>Bacteria</taxon>
        <taxon>Pseudomonadati</taxon>
        <taxon>Pseudomonadota</taxon>
        <taxon>Alphaproteobacteria</taxon>
        <taxon>Hyphomicrobiales</taxon>
        <taxon>Phreatobacteraceae</taxon>
        <taxon>Phreatobacter</taxon>
    </lineage>
</organism>
<reference evidence="3 4" key="1">
    <citation type="submission" date="2018-03" db="EMBL/GenBank/DDBJ databases">
        <title>Genome sequencing of Phreatobacter sp.</title>
        <authorList>
            <person name="Kim S.-J."/>
            <person name="Heo J."/>
            <person name="Kwon S.-W."/>
        </authorList>
    </citation>
    <scope>NUCLEOTIDE SEQUENCE [LARGE SCALE GENOMIC DNA]</scope>
    <source>
        <strain evidence="3 4">S-12</strain>
    </source>
</reference>
<dbReference type="InterPro" id="IPR038142">
    <property type="entry name" value="Cytochrome_P460_sp"/>
</dbReference>
<dbReference type="Pfam" id="PF16694">
    <property type="entry name" value="Cytochrome_P460"/>
    <property type="match status" value="1"/>
</dbReference>
<dbReference type="KEGG" id="phr:C6569_04085"/>
<keyword evidence="4" id="KW-1185">Reference proteome</keyword>
<dbReference type="Proteomes" id="UP000237889">
    <property type="component" value="Chromosome"/>
</dbReference>
<accession>A0A2S0N8P8</accession>
<protein>
    <recommendedName>
        <fullName evidence="2">Cytochrome P460 domain-containing protein</fullName>
    </recommendedName>
</protein>
<dbReference type="OrthoDB" id="9796416at2"/>
<feature type="signal peptide" evidence="1">
    <location>
        <begin position="1"/>
        <end position="23"/>
    </location>
</feature>
<evidence type="ECO:0000259" key="2">
    <source>
        <dbReference type="Pfam" id="PF16694"/>
    </source>
</evidence>
<dbReference type="InterPro" id="IPR032033">
    <property type="entry name" value="Cytochrome_P460"/>
</dbReference>
<feature type="chain" id="PRO_5015546550" description="Cytochrome P460 domain-containing protein" evidence="1">
    <location>
        <begin position="24"/>
        <end position="175"/>
    </location>
</feature>
<dbReference type="EMBL" id="CP027668">
    <property type="protein sequence ID" value="AVO44311.1"/>
    <property type="molecule type" value="Genomic_DNA"/>
</dbReference>
<feature type="domain" description="Cytochrome P460" evidence="2">
    <location>
        <begin position="34"/>
        <end position="168"/>
    </location>
</feature>
<dbReference type="Gene3D" id="3.50.70.20">
    <property type="entry name" value="Cytochrome P460"/>
    <property type="match status" value="1"/>
</dbReference>
<name>A0A2S0N8P8_9HYPH</name>